<feature type="compositionally biased region" description="Basic residues" evidence="1">
    <location>
        <begin position="73"/>
        <end position="84"/>
    </location>
</feature>
<evidence type="ECO:0000313" key="2">
    <source>
        <dbReference type="Proteomes" id="UP000887574"/>
    </source>
</evidence>
<evidence type="ECO:0000313" key="3">
    <source>
        <dbReference type="WBParaSite" id="jg18517"/>
    </source>
</evidence>
<dbReference type="GO" id="GO:0005737">
    <property type="term" value="C:cytoplasm"/>
    <property type="evidence" value="ECO:0007669"/>
    <property type="project" value="TreeGrafter"/>
</dbReference>
<dbReference type="Pfam" id="PF05527">
    <property type="entry name" value="TNFAIP8"/>
    <property type="match status" value="1"/>
</dbReference>
<dbReference type="Proteomes" id="UP000887574">
    <property type="component" value="Unplaced"/>
</dbReference>
<reference evidence="3" key="1">
    <citation type="submission" date="2022-11" db="UniProtKB">
        <authorList>
            <consortium name="WormBaseParasite"/>
        </authorList>
    </citation>
    <scope>IDENTIFICATION</scope>
</reference>
<name>A0A915DCP2_9BILA</name>
<dbReference type="Gene3D" id="3.30.420.10">
    <property type="entry name" value="Ribonuclease H-like superfamily/Ribonuclease H"/>
    <property type="match status" value="1"/>
</dbReference>
<feature type="compositionally biased region" description="Low complexity" evidence="1">
    <location>
        <begin position="44"/>
        <end position="72"/>
    </location>
</feature>
<feature type="compositionally biased region" description="Basic residues" evidence="1">
    <location>
        <begin position="29"/>
        <end position="43"/>
    </location>
</feature>
<evidence type="ECO:0000256" key="1">
    <source>
        <dbReference type="SAM" id="MobiDB-lite"/>
    </source>
</evidence>
<accession>A0A915DCP2</accession>
<dbReference type="PANTHER" id="PTHR12757:SF1">
    <property type="entry name" value="PROTEIN SALIVARY GLANDS MARRED"/>
    <property type="match status" value="1"/>
</dbReference>
<protein>
    <submittedName>
        <fullName evidence="3">Uncharacterized protein</fullName>
    </submittedName>
</protein>
<proteinExistence type="predicted"/>
<dbReference type="InterPro" id="IPR038355">
    <property type="entry name" value="TNFAIP8_sf"/>
</dbReference>
<dbReference type="InterPro" id="IPR008477">
    <property type="entry name" value="TNFAIP8-like"/>
</dbReference>
<dbReference type="GO" id="GO:0042981">
    <property type="term" value="P:regulation of apoptotic process"/>
    <property type="evidence" value="ECO:0007669"/>
    <property type="project" value="InterPro"/>
</dbReference>
<sequence length="358" mass="40006">MLAYALLLLRKKASELLYDQNSGFISPARARKSVHSSVGKRHSSVTSITTSSKSASTNMISSSDKTISSSHSSRVKTRSSRAKPKRDGEALVSPCSTSTAPIASASLAVRAQKNILSKLSQRGVVKHLVDEQILQSIENLHQVLLLVYPPITANKVIKNILKVTMKLAVLAKEKCFTPNQQATLLNIESQFRGLTLTILSFQAIDYSYDFAFLVNSLNNLNKSISCIVGETLSDKSLERVNFVFHQLSQKPLLDTLFCADTSNKQYEVYASRKSLLRDCLCQAYSPDLTPCDFFLWGYLKSRIYRTQPADLNELRQRIVHELENLPGDMVLRSIDSYGRRLERCLEVEGKSVEQSYGN</sequence>
<feature type="region of interest" description="Disordered" evidence="1">
    <location>
        <begin position="29"/>
        <end position="93"/>
    </location>
</feature>
<dbReference type="WBParaSite" id="jg18517">
    <property type="protein sequence ID" value="jg18517"/>
    <property type="gene ID" value="jg18517"/>
</dbReference>
<dbReference type="Gene3D" id="1.20.1440.160">
    <property type="entry name" value="Tumor necrosis factor alpha-induced protein 8-like"/>
    <property type="match status" value="1"/>
</dbReference>
<dbReference type="InterPro" id="IPR036397">
    <property type="entry name" value="RNaseH_sf"/>
</dbReference>
<dbReference type="AlphaFoldDB" id="A0A915DCP2"/>
<dbReference type="PANTHER" id="PTHR12757">
    <property type="entry name" value="TUMOR NECROSIS FACTOR INDUCED PROTEIN"/>
    <property type="match status" value="1"/>
</dbReference>
<dbReference type="GO" id="GO:0003676">
    <property type="term" value="F:nucleic acid binding"/>
    <property type="evidence" value="ECO:0007669"/>
    <property type="project" value="InterPro"/>
</dbReference>
<organism evidence="2 3">
    <name type="scientific">Ditylenchus dipsaci</name>
    <dbReference type="NCBI Taxonomy" id="166011"/>
    <lineage>
        <taxon>Eukaryota</taxon>
        <taxon>Metazoa</taxon>
        <taxon>Ecdysozoa</taxon>
        <taxon>Nematoda</taxon>
        <taxon>Chromadorea</taxon>
        <taxon>Rhabditida</taxon>
        <taxon>Tylenchina</taxon>
        <taxon>Tylenchomorpha</taxon>
        <taxon>Sphaerularioidea</taxon>
        <taxon>Anguinidae</taxon>
        <taxon>Anguininae</taxon>
        <taxon>Ditylenchus</taxon>
    </lineage>
</organism>
<keyword evidence="2" id="KW-1185">Reference proteome</keyword>